<keyword evidence="1 3" id="KW-0963">Cytoplasm</keyword>
<comment type="similarity">
    <text evidence="3">Belongs to the RimP family.</text>
</comment>
<evidence type="ECO:0000256" key="3">
    <source>
        <dbReference type="HAMAP-Rule" id="MF_01077"/>
    </source>
</evidence>
<dbReference type="PANTHER" id="PTHR33867:SF1">
    <property type="entry name" value="RIBOSOME MATURATION FACTOR RIMP"/>
    <property type="match status" value="1"/>
</dbReference>
<dbReference type="InterPro" id="IPR028998">
    <property type="entry name" value="RimP_C"/>
</dbReference>
<accession>A0A1H7NCC2</accession>
<evidence type="ECO:0000259" key="4">
    <source>
        <dbReference type="Pfam" id="PF02576"/>
    </source>
</evidence>
<keyword evidence="2 3" id="KW-0690">Ribosome biogenesis</keyword>
<dbReference type="PANTHER" id="PTHR33867">
    <property type="entry name" value="RIBOSOME MATURATION FACTOR RIMP"/>
    <property type="match status" value="1"/>
</dbReference>
<evidence type="ECO:0000256" key="2">
    <source>
        <dbReference type="ARBA" id="ARBA00022517"/>
    </source>
</evidence>
<keyword evidence="7" id="KW-1185">Reference proteome</keyword>
<protein>
    <recommendedName>
        <fullName evidence="3">Ribosome maturation factor RimP</fullName>
    </recommendedName>
</protein>
<sequence length="167" mass="18635">MRGRKVPSFYLPMLLKDKVQSLLTEALEERPALFLISQKIHPGNIIEIIVDGDGGVTVEDCIAVSRAIEHNLDREEEDFSLQVMSAGISEGLVHRRQYKNNIGRKLKVKTEGGDTIEGELVSVSDDSIDLVWKAREPKPIGKGKITVTKEASLSYEEIKEAKVMITF</sequence>
<evidence type="ECO:0000259" key="5">
    <source>
        <dbReference type="Pfam" id="PF17384"/>
    </source>
</evidence>
<evidence type="ECO:0000313" key="6">
    <source>
        <dbReference type="EMBL" id="SEL20605.1"/>
    </source>
</evidence>
<dbReference type="GO" id="GO:0042274">
    <property type="term" value="P:ribosomal small subunit biogenesis"/>
    <property type="evidence" value="ECO:0007669"/>
    <property type="project" value="UniProtKB-UniRule"/>
</dbReference>
<evidence type="ECO:0000256" key="1">
    <source>
        <dbReference type="ARBA" id="ARBA00022490"/>
    </source>
</evidence>
<feature type="domain" description="Ribosome maturation factor RimP N-terminal" evidence="4">
    <location>
        <begin position="42"/>
        <end position="88"/>
    </location>
</feature>
<organism evidence="6 7">
    <name type="scientific">Aquimarina amphilecti</name>
    <dbReference type="NCBI Taxonomy" id="1038014"/>
    <lineage>
        <taxon>Bacteria</taxon>
        <taxon>Pseudomonadati</taxon>
        <taxon>Bacteroidota</taxon>
        <taxon>Flavobacteriia</taxon>
        <taxon>Flavobacteriales</taxon>
        <taxon>Flavobacteriaceae</taxon>
        <taxon>Aquimarina</taxon>
    </lineage>
</organism>
<dbReference type="GO" id="GO:0005737">
    <property type="term" value="C:cytoplasm"/>
    <property type="evidence" value="ECO:0007669"/>
    <property type="project" value="UniProtKB-SubCell"/>
</dbReference>
<evidence type="ECO:0000313" key="7">
    <source>
        <dbReference type="Proteomes" id="UP000198521"/>
    </source>
</evidence>
<feature type="domain" description="Ribosome maturation factor RimP C-terminal" evidence="5">
    <location>
        <begin position="92"/>
        <end position="167"/>
    </location>
</feature>
<dbReference type="AlphaFoldDB" id="A0A1H7NCC2"/>
<dbReference type="InterPro" id="IPR003728">
    <property type="entry name" value="Ribosome_maturation_RimP"/>
</dbReference>
<comment type="subcellular location">
    <subcellularLocation>
        <location evidence="3">Cytoplasm</location>
    </subcellularLocation>
</comment>
<dbReference type="InterPro" id="IPR028989">
    <property type="entry name" value="RimP_N"/>
</dbReference>
<gene>
    <name evidence="3" type="primary">rimP</name>
    <name evidence="6" type="ORF">SAMN04487910_2017</name>
</gene>
<dbReference type="STRING" id="1038014.SAMN04487910_2017"/>
<proteinExistence type="inferred from homology"/>
<dbReference type="EMBL" id="FOAB01000003">
    <property type="protein sequence ID" value="SEL20605.1"/>
    <property type="molecule type" value="Genomic_DNA"/>
</dbReference>
<dbReference type="InterPro" id="IPR035956">
    <property type="entry name" value="RimP_N_sf"/>
</dbReference>
<dbReference type="Pfam" id="PF17384">
    <property type="entry name" value="DUF150_C"/>
    <property type="match status" value="1"/>
</dbReference>
<dbReference type="NCBIfam" id="NF002531">
    <property type="entry name" value="PRK02001.1"/>
    <property type="match status" value="1"/>
</dbReference>
<dbReference type="HAMAP" id="MF_01077">
    <property type="entry name" value="RimP"/>
    <property type="match status" value="1"/>
</dbReference>
<reference evidence="6 7" key="1">
    <citation type="submission" date="2016-10" db="EMBL/GenBank/DDBJ databases">
        <authorList>
            <person name="de Groot N.N."/>
        </authorList>
    </citation>
    <scope>NUCLEOTIDE SEQUENCE [LARGE SCALE GENOMIC DNA]</scope>
    <source>
        <strain evidence="6 7">DSM 25232</strain>
    </source>
</reference>
<dbReference type="Pfam" id="PF02576">
    <property type="entry name" value="RimP_N"/>
    <property type="match status" value="1"/>
</dbReference>
<name>A0A1H7NCC2_AQUAM</name>
<dbReference type="Gene3D" id="3.30.300.70">
    <property type="entry name" value="RimP-like superfamily, N-terminal"/>
    <property type="match status" value="1"/>
</dbReference>
<comment type="function">
    <text evidence="3">Required for maturation of 30S ribosomal subunits.</text>
</comment>
<dbReference type="SUPFAM" id="SSF75420">
    <property type="entry name" value="YhbC-like, N-terminal domain"/>
    <property type="match status" value="1"/>
</dbReference>
<dbReference type="Proteomes" id="UP000198521">
    <property type="component" value="Unassembled WGS sequence"/>
</dbReference>